<evidence type="ECO:0000256" key="1">
    <source>
        <dbReference type="SAM" id="MobiDB-lite"/>
    </source>
</evidence>
<organism evidence="2 3">
    <name type="scientific">Ancylobacter novellus</name>
    <name type="common">Thiobacillus novellus</name>
    <dbReference type="NCBI Taxonomy" id="921"/>
    <lineage>
        <taxon>Bacteria</taxon>
        <taxon>Pseudomonadati</taxon>
        <taxon>Pseudomonadota</taxon>
        <taxon>Alphaproteobacteria</taxon>
        <taxon>Hyphomicrobiales</taxon>
        <taxon>Xanthobacteraceae</taxon>
        <taxon>Ancylobacter</taxon>
    </lineage>
</organism>
<evidence type="ECO:0000313" key="2">
    <source>
        <dbReference type="EMBL" id="PZQ17004.1"/>
    </source>
</evidence>
<name>A0A2W5KMB2_ANCNO</name>
<dbReference type="EMBL" id="QFPN01000003">
    <property type="protein sequence ID" value="PZQ17004.1"/>
    <property type="molecule type" value="Genomic_DNA"/>
</dbReference>
<dbReference type="AlphaFoldDB" id="A0A2W5KMB2"/>
<evidence type="ECO:0008006" key="4">
    <source>
        <dbReference type="Google" id="ProtNLM"/>
    </source>
</evidence>
<comment type="caution">
    <text evidence="2">The sequence shown here is derived from an EMBL/GenBank/DDBJ whole genome shotgun (WGS) entry which is preliminary data.</text>
</comment>
<reference evidence="2 3" key="1">
    <citation type="submission" date="2017-08" db="EMBL/GenBank/DDBJ databases">
        <title>Infants hospitalized years apart are colonized by the same room-sourced microbial strains.</title>
        <authorList>
            <person name="Brooks B."/>
            <person name="Olm M.R."/>
            <person name="Firek B.A."/>
            <person name="Baker R."/>
            <person name="Thomas B.C."/>
            <person name="Morowitz M.J."/>
            <person name="Banfield J.F."/>
        </authorList>
    </citation>
    <scope>NUCLEOTIDE SEQUENCE [LARGE SCALE GENOMIC DNA]</scope>
    <source>
        <strain evidence="2">S2_005_003_R2_43</strain>
    </source>
</reference>
<protein>
    <recommendedName>
        <fullName evidence="4">DUF5330 domain-containing protein</fullName>
    </recommendedName>
</protein>
<gene>
    <name evidence="2" type="ORF">DI565_06350</name>
</gene>
<feature type="compositionally biased region" description="Basic and acidic residues" evidence="1">
    <location>
        <begin position="114"/>
        <end position="125"/>
    </location>
</feature>
<sequence length="125" mass="12727">MFFLLRIAFWVCLLLMFLPFGSNLKSDGPGAQDRASIDAMAALAAAGATISDVGGFCTRQPGACDVGQQALKIVGERAAAGAQAVQNYLASDSAPAKPAASAPAATSRGTLSAADRKPAWRDPSA</sequence>
<evidence type="ECO:0000313" key="3">
    <source>
        <dbReference type="Proteomes" id="UP000249577"/>
    </source>
</evidence>
<proteinExistence type="predicted"/>
<feature type="compositionally biased region" description="Low complexity" evidence="1">
    <location>
        <begin position="92"/>
        <end position="105"/>
    </location>
</feature>
<accession>A0A2W5KMB2</accession>
<dbReference type="Pfam" id="PF17264">
    <property type="entry name" value="DUF5330"/>
    <property type="match status" value="1"/>
</dbReference>
<feature type="region of interest" description="Disordered" evidence="1">
    <location>
        <begin position="92"/>
        <end position="125"/>
    </location>
</feature>
<dbReference type="InterPro" id="IPR035220">
    <property type="entry name" value="DUF5330"/>
</dbReference>
<dbReference type="Proteomes" id="UP000249577">
    <property type="component" value="Unassembled WGS sequence"/>
</dbReference>